<dbReference type="PRINTS" id="PR00813">
    <property type="entry name" value="BCTERIALGSPG"/>
</dbReference>
<dbReference type="RefSeq" id="WP_144230074.1">
    <property type="nucleotide sequence ID" value="NZ_CBCRVV010000015.1"/>
</dbReference>
<comment type="caution">
    <text evidence="3">The sequence shown here is derived from an EMBL/GenBank/DDBJ whole genome shotgun (WGS) entry which is preliminary data.</text>
</comment>
<dbReference type="NCBIfam" id="TIGR02532">
    <property type="entry name" value="IV_pilin_GFxxxE"/>
    <property type="match status" value="1"/>
</dbReference>
<dbReference type="OrthoDB" id="285651at2"/>
<gene>
    <name evidence="3" type="ORF">FPL22_09675</name>
</gene>
<keyword evidence="4" id="KW-1185">Reference proteome</keyword>
<dbReference type="InterPro" id="IPR012902">
    <property type="entry name" value="N_methyl_site"/>
</dbReference>
<keyword evidence="2" id="KW-0472">Membrane</keyword>
<evidence type="ECO:0000256" key="2">
    <source>
        <dbReference type="SAM" id="Phobius"/>
    </source>
</evidence>
<dbReference type="GO" id="GO:0015627">
    <property type="term" value="C:type II protein secretion system complex"/>
    <property type="evidence" value="ECO:0007669"/>
    <property type="project" value="InterPro"/>
</dbReference>
<keyword evidence="1" id="KW-0488">Methylation</keyword>
<dbReference type="Gene3D" id="3.30.700.10">
    <property type="entry name" value="Glycoprotein, Type 4 Pilin"/>
    <property type="match status" value="1"/>
</dbReference>
<dbReference type="AlphaFoldDB" id="A0A556QSD2"/>
<protein>
    <submittedName>
        <fullName evidence="3">Type II secretion system protein</fullName>
    </submittedName>
</protein>
<dbReference type="EMBL" id="VMBG01000001">
    <property type="protein sequence ID" value="TSJ79533.1"/>
    <property type="molecule type" value="Genomic_DNA"/>
</dbReference>
<evidence type="ECO:0000313" key="4">
    <source>
        <dbReference type="Proteomes" id="UP000315648"/>
    </source>
</evidence>
<feature type="transmembrane region" description="Helical" evidence="2">
    <location>
        <begin position="21"/>
        <end position="43"/>
    </location>
</feature>
<organism evidence="3 4">
    <name type="scientific">Rariglobus hedericola</name>
    <dbReference type="NCBI Taxonomy" id="2597822"/>
    <lineage>
        <taxon>Bacteria</taxon>
        <taxon>Pseudomonadati</taxon>
        <taxon>Verrucomicrobiota</taxon>
        <taxon>Opitutia</taxon>
        <taxon>Opitutales</taxon>
        <taxon>Opitutaceae</taxon>
        <taxon>Rariglobus</taxon>
    </lineage>
</organism>
<dbReference type="Proteomes" id="UP000315648">
    <property type="component" value="Unassembled WGS sequence"/>
</dbReference>
<keyword evidence="2" id="KW-1133">Transmembrane helix</keyword>
<accession>A0A556QSD2</accession>
<dbReference type="PANTHER" id="PTHR30093">
    <property type="entry name" value="GENERAL SECRETION PATHWAY PROTEIN G"/>
    <property type="match status" value="1"/>
</dbReference>
<dbReference type="InterPro" id="IPR000983">
    <property type="entry name" value="Bac_GSPG_pilin"/>
</dbReference>
<evidence type="ECO:0000313" key="3">
    <source>
        <dbReference type="EMBL" id="TSJ79533.1"/>
    </source>
</evidence>
<dbReference type="SUPFAM" id="SSF54523">
    <property type="entry name" value="Pili subunits"/>
    <property type="match status" value="1"/>
</dbReference>
<sequence length="232" mass="25221">MKYPCSRIKCRRPVVATRGFTLIELLAVICIITILAALVLPLLGRMQAKAKATTCTSNLRQMGASFRLYAADNQGFLPAVSKNTNADPAKGSLNTLGHWQVEISPYSARTFTQNIQGAKNANDLYVQCPEFTVTDANVVSRGYGMNDLLTSRGMVKALTTSSNSSNYSYNFRVRVAEVVEPSRTLLVVDSDSAVASLAPRHFERGHCVFVDGHVAAHTVTEATALKSDAIKY</sequence>
<keyword evidence="2" id="KW-0812">Transmembrane</keyword>
<name>A0A556QSD2_9BACT</name>
<reference evidence="3 4" key="1">
    <citation type="submission" date="2019-07" db="EMBL/GenBank/DDBJ databases">
        <title>Description of 53C-WASEF.</title>
        <authorList>
            <person name="Pitt A."/>
            <person name="Hahn M.W."/>
        </authorList>
    </citation>
    <scope>NUCLEOTIDE SEQUENCE [LARGE SCALE GENOMIC DNA]</scope>
    <source>
        <strain evidence="3 4">53C-WASEF</strain>
    </source>
</reference>
<evidence type="ECO:0000256" key="1">
    <source>
        <dbReference type="ARBA" id="ARBA00022481"/>
    </source>
</evidence>
<dbReference type="InterPro" id="IPR045584">
    <property type="entry name" value="Pilin-like"/>
</dbReference>
<proteinExistence type="predicted"/>
<dbReference type="GO" id="GO:0015628">
    <property type="term" value="P:protein secretion by the type II secretion system"/>
    <property type="evidence" value="ECO:0007669"/>
    <property type="project" value="InterPro"/>
</dbReference>